<evidence type="ECO:0000256" key="1">
    <source>
        <dbReference type="SAM" id="MobiDB-lite"/>
    </source>
</evidence>
<evidence type="ECO:0000313" key="3">
    <source>
        <dbReference type="EMBL" id="RKN27928.1"/>
    </source>
</evidence>
<dbReference type="AlphaFoldDB" id="A0A3A9XS31"/>
<feature type="compositionally biased region" description="Low complexity" evidence="1">
    <location>
        <begin position="74"/>
        <end position="86"/>
    </location>
</feature>
<dbReference type="Proteomes" id="UP000275865">
    <property type="component" value="Unassembled WGS sequence"/>
</dbReference>
<keyword evidence="2" id="KW-0812">Transmembrane</keyword>
<name>A0A3A9XS31_9ACTN</name>
<evidence type="ECO:0008006" key="5">
    <source>
        <dbReference type="Google" id="ProtNLM"/>
    </source>
</evidence>
<dbReference type="RefSeq" id="WP_120690602.1">
    <property type="nucleotide sequence ID" value="NZ_RAZT01000017.1"/>
</dbReference>
<keyword evidence="2" id="KW-1133">Transmembrane helix</keyword>
<keyword evidence="2" id="KW-0472">Membrane</keyword>
<evidence type="ECO:0000256" key="2">
    <source>
        <dbReference type="SAM" id="Phobius"/>
    </source>
</evidence>
<organism evidence="3 4">
    <name type="scientific">Micromonospora musae</name>
    <dbReference type="NCBI Taxonomy" id="1894970"/>
    <lineage>
        <taxon>Bacteria</taxon>
        <taxon>Bacillati</taxon>
        <taxon>Actinomycetota</taxon>
        <taxon>Actinomycetes</taxon>
        <taxon>Micromonosporales</taxon>
        <taxon>Micromonosporaceae</taxon>
        <taxon>Micromonospora</taxon>
    </lineage>
</organism>
<feature type="transmembrane region" description="Helical" evidence="2">
    <location>
        <begin position="43"/>
        <end position="66"/>
    </location>
</feature>
<proteinExistence type="predicted"/>
<feature type="region of interest" description="Disordered" evidence="1">
    <location>
        <begin position="65"/>
        <end position="87"/>
    </location>
</feature>
<reference evidence="3 4" key="1">
    <citation type="submission" date="2018-09" db="EMBL/GenBank/DDBJ databases">
        <title>Micromonospora sp. nov. MS1-9, isolated from a root of Musa sp.</title>
        <authorList>
            <person name="Kuncharoen N."/>
            <person name="Kudo T."/>
            <person name="Ohkuma M."/>
            <person name="Yuki M."/>
            <person name="Tanasupawat S."/>
        </authorList>
    </citation>
    <scope>NUCLEOTIDE SEQUENCE [LARGE SCALE GENOMIC DNA]</scope>
    <source>
        <strain evidence="3 4">MS1-9</strain>
    </source>
</reference>
<accession>A0A3A9XS31</accession>
<evidence type="ECO:0000313" key="4">
    <source>
        <dbReference type="Proteomes" id="UP000275865"/>
    </source>
</evidence>
<protein>
    <recommendedName>
        <fullName evidence="5">CU044_5270 family protein</fullName>
    </recommendedName>
</protein>
<comment type="caution">
    <text evidence="3">The sequence shown here is derived from an EMBL/GenBank/DDBJ whole genome shotgun (WGS) entry which is preliminary data.</text>
</comment>
<gene>
    <name evidence="3" type="ORF">D7044_27350</name>
</gene>
<sequence length="316" mass="32615">MTSDLEDQLISGMHDEVSGVAFSRDVLAEAGLRHRRRVARHRTAYAAGVVAVVGALVAVATVGTGVPGGTQDSPGPVAGRPPAAGADSPQLRLAAAAAASQGISYRVKVTTTSKDAAPPAGELPEPVGRSWVTTGAFDPTTVTGYLESPYGGKLRPVIAAGYEHERLLGGVHYTGARDGADPENGRILWRKQPGKQESLDYDMAMGGGLGASADPQELFRLLRQAGATVTERAAGVYHFEVTVADAAAGILADHLAGEVTIGADGRIAKVAYARTAKTRIHGSDHTYHLGVVLELSGYGAPVRVEAPSGADLLPSK</sequence>
<dbReference type="EMBL" id="RAZT01000017">
    <property type="protein sequence ID" value="RKN27928.1"/>
    <property type="molecule type" value="Genomic_DNA"/>
</dbReference>